<dbReference type="PANTHER" id="PTHR46696:SF1">
    <property type="entry name" value="CYTOCHROME P450 YJIB-RELATED"/>
    <property type="match status" value="1"/>
</dbReference>
<sequence>MAQAPSDITTAAARVDPDAEQLFQRIMMDPTNENPYAGYHELRRRAPALITADGTLVLTRHADCDAALRHRSLGKGNEIQGFRLRPIPEDRLRELMTRLERSMSFANPPDHSRLRRVVSSAFTHRHIESLRPAITARVDDLLDGLAERPGADFMTGFAQRLPVGVVGDLLGVPEEDRAGFGSKVADQAAMVEPTADADTLSRAITAEAELAAYFSELLAHKREHPADDLLSRLVGPEAQGRLEEVEMVSTALLLLGAGIETTGHLLGNTLHTLLNHPAALDALRDDPGAIPGAVEEVLRFDSPVQFDARTVLEPVTFAGAELKPGQTVTIMLAAGNYDPARFDDPDTFDIGRTDNAHLSFASGIHFCLGAGLARLEVQVFLERLLSRSTSVALAGAVQRRPGLGLRGFAQMPLTLRF</sequence>
<dbReference type="PRINTS" id="PR00385">
    <property type="entry name" value="P450"/>
</dbReference>
<organism evidence="2 3">
    <name type="scientific">Actinoallomurus oryzae</name>
    <dbReference type="NCBI Taxonomy" id="502180"/>
    <lineage>
        <taxon>Bacteria</taxon>
        <taxon>Bacillati</taxon>
        <taxon>Actinomycetota</taxon>
        <taxon>Actinomycetes</taxon>
        <taxon>Streptosporangiales</taxon>
        <taxon>Thermomonosporaceae</taxon>
        <taxon>Actinoallomurus</taxon>
    </lineage>
</organism>
<comment type="similarity">
    <text evidence="1">Belongs to the cytochrome P450 family.</text>
</comment>
<dbReference type="CDD" id="cd20625">
    <property type="entry name" value="CYP164-like"/>
    <property type="match status" value="1"/>
</dbReference>
<evidence type="ECO:0000313" key="2">
    <source>
        <dbReference type="EMBL" id="GAA4482223.1"/>
    </source>
</evidence>
<dbReference type="PANTHER" id="PTHR46696">
    <property type="entry name" value="P450, PUTATIVE (EUROFUNG)-RELATED"/>
    <property type="match status" value="1"/>
</dbReference>
<dbReference type="Proteomes" id="UP001500503">
    <property type="component" value="Unassembled WGS sequence"/>
</dbReference>
<gene>
    <name evidence="2" type="ORF">GCM10023191_002140</name>
</gene>
<dbReference type="EMBL" id="BAABHF010000007">
    <property type="protein sequence ID" value="GAA4482223.1"/>
    <property type="molecule type" value="Genomic_DNA"/>
</dbReference>
<accession>A0ABP8P5H6</accession>
<dbReference type="InterPro" id="IPR036396">
    <property type="entry name" value="Cyt_P450_sf"/>
</dbReference>
<comment type="caution">
    <text evidence="2">The sequence shown here is derived from an EMBL/GenBank/DDBJ whole genome shotgun (WGS) entry which is preliminary data.</text>
</comment>
<dbReference type="SUPFAM" id="SSF48264">
    <property type="entry name" value="Cytochrome P450"/>
    <property type="match status" value="1"/>
</dbReference>
<dbReference type="InterPro" id="IPR001128">
    <property type="entry name" value="Cyt_P450"/>
</dbReference>
<dbReference type="InterPro" id="IPR002397">
    <property type="entry name" value="Cyt_P450_B"/>
</dbReference>
<proteinExistence type="inferred from homology"/>
<evidence type="ECO:0000256" key="1">
    <source>
        <dbReference type="ARBA" id="ARBA00010617"/>
    </source>
</evidence>
<dbReference type="Gene3D" id="1.10.630.10">
    <property type="entry name" value="Cytochrome P450"/>
    <property type="match status" value="1"/>
</dbReference>
<protein>
    <submittedName>
        <fullName evidence="2">Cytochrome P450</fullName>
    </submittedName>
</protein>
<evidence type="ECO:0000313" key="3">
    <source>
        <dbReference type="Proteomes" id="UP001500503"/>
    </source>
</evidence>
<reference evidence="3" key="1">
    <citation type="journal article" date="2019" name="Int. J. Syst. Evol. Microbiol.">
        <title>The Global Catalogue of Microorganisms (GCM) 10K type strain sequencing project: providing services to taxonomists for standard genome sequencing and annotation.</title>
        <authorList>
            <consortium name="The Broad Institute Genomics Platform"/>
            <consortium name="The Broad Institute Genome Sequencing Center for Infectious Disease"/>
            <person name="Wu L."/>
            <person name="Ma J."/>
        </authorList>
    </citation>
    <scope>NUCLEOTIDE SEQUENCE [LARGE SCALE GENOMIC DNA]</scope>
    <source>
        <strain evidence="3">JCM 17933</strain>
    </source>
</reference>
<dbReference type="RefSeq" id="WP_345456055.1">
    <property type="nucleotide sequence ID" value="NZ_BAABHF010000007.1"/>
</dbReference>
<name>A0ABP8P5H6_9ACTN</name>
<dbReference type="PRINTS" id="PR00359">
    <property type="entry name" value="BP450"/>
</dbReference>
<dbReference type="Pfam" id="PF00067">
    <property type="entry name" value="p450"/>
    <property type="match status" value="1"/>
</dbReference>
<keyword evidence="3" id="KW-1185">Reference proteome</keyword>